<keyword evidence="3" id="KW-0997">Cell inner membrane</keyword>
<gene>
    <name evidence="12 13" type="primary">crcB</name>
    <name evidence="12" type="synonym">fluC</name>
    <name evidence="13" type="ORF">ACFOMG_07725</name>
</gene>
<dbReference type="EMBL" id="JBHRYB010000005">
    <property type="protein sequence ID" value="MFC3680001.1"/>
    <property type="molecule type" value="Genomic_DNA"/>
</dbReference>
<evidence type="ECO:0000256" key="1">
    <source>
        <dbReference type="ARBA" id="ARBA00004651"/>
    </source>
</evidence>
<evidence type="ECO:0000256" key="9">
    <source>
        <dbReference type="ARBA" id="ARBA00023303"/>
    </source>
</evidence>
<dbReference type="RefSeq" id="WP_376865824.1">
    <property type="nucleotide sequence ID" value="NZ_JBHRYB010000005.1"/>
</dbReference>
<accession>A0ABV7VTE2</accession>
<comment type="catalytic activity">
    <reaction evidence="11">
        <text>fluoride(in) = fluoride(out)</text>
        <dbReference type="Rhea" id="RHEA:76159"/>
        <dbReference type="ChEBI" id="CHEBI:17051"/>
    </reaction>
    <physiologicalReaction direction="left-to-right" evidence="11">
        <dbReference type="Rhea" id="RHEA:76160"/>
    </physiologicalReaction>
</comment>
<comment type="function">
    <text evidence="12">Fluoride-specific ion channel. Important for reducing fluoride concentration in the cell, thus reducing its toxicity.</text>
</comment>
<comment type="caution">
    <text evidence="13">The sequence shown here is derived from an EMBL/GenBank/DDBJ whole genome shotgun (WGS) entry which is preliminary data.</text>
</comment>
<keyword evidence="9 12" id="KW-0407">Ion channel</keyword>
<keyword evidence="14" id="KW-1185">Reference proteome</keyword>
<evidence type="ECO:0000313" key="13">
    <source>
        <dbReference type="EMBL" id="MFC3680001.1"/>
    </source>
</evidence>
<feature type="transmembrane region" description="Helical" evidence="12">
    <location>
        <begin position="37"/>
        <end position="55"/>
    </location>
</feature>
<proteinExistence type="inferred from homology"/>
<name>A0ABV7VTE2_9GAMM</name>
<evidence type="ECO:0000256" key="11">
    <source>
        <dbReference type="ARBA" id="ARBA00035585"/>
    </source>
</evidence>
<keyword evidence="12" id="KW-0813">Transport</keyword>
<evidence type="ECO:0000256" key="2">
    <source>
        <dbReference type="ARBA" id="ARBA00022475"/>
    </source>
</evidence>
<dbReference type="Proteomes" id="UP001595722">
    <property type="component" value="Unassembled WGS sequence"/>
</dbReference>
<evidence type="ECO:0000256" key="12">
    <source>
        <dbReference type="HAMAP-Rule" id="MF_00454"/>
    </source>
</evidence>
<protein>
    <recommendedName>
        <fullName evidence="12">Fluoride-specific ion channel FluC</fullName>
    </recommendedName>
</protein>
<reference evidence="14" key="1">
    <citation type="journal article" date="2019" name="Int. J. Syst. Evol. Microbiol.">
        <title>The Global Catalogue of Microorganisms (GCM) 10K type strain sequencing project: providing services to taxonomists for standard genome sequencing and annotation.</title>
        <authorList>
            <consortium name="The Broad Institute Genomics Platform"/>
            <consortium name="The Broad Institute Genome Sequencing Center for Infectious Disease"/>
            <person name="Wu L."/>
            <person name="Ma J."/>
        </authorList>
    </citation>
    <scope>NUCLEOTIDE SEQUENCE [LARGE SCALE GENOMIC DNA]</scope>
    <source>
        <strain evidence="14">KCTC 42424</strain>
    </source>
</reference>
<feature type="binding site" evidence="12">
    <location>
        <position position="77"/>
    </location>
    <ligand>
        <name>Na(+)</name>
        <dbReference type="ChEBI" id="CHEBI:29101"/>
        <note>structural</note>
    </ligand>
</feature>
<keyword evidence="8 12" id="KW-0472">Membrane</keyword>
<evidence type="ECO:0000256" key="4">
    <source>
        <dbReference type="ARBA" id="ARBA00022692"/>
    </source>
</evidence>
<comment type="similarity">
    <text evidence="10 12">Belongs to the fluoride channel Fluc/FEX (TC 1.A.43) family.</text>
</comment>
<evidence type="ECO:0000256" key="8">
    <source>
        <dbReference type="ARBA" id="ARBA00023136"/>
    </source>
</evidence>
<keyword evidence="2 12" id="KW-1003">Cell membrane</keyword>
<evidence type="ECO:0000313" key="14">
    <source>
        <dbReference type="Proteomes" id="UP001595722"/>
    </source>
</evidence>
<feature type="binding site" evidence="12">
    <location>
        <position position="74"/>
    </location>
    <ligand>
        <name>Na(+)</name>
        <dbReference type="ChEBI" id="CHEBI:29101"/>
        <note>structural</note>
    </ligand>
</feature>
<comment type="subcellular location">
    <subcellularLocation>
        <location evidence="1 12">Cell membrane</location>
        <topology evidence="1 12">Multi-pass membrane protein</topology>
    </subcellularLocation>
</comment>
<dbReference type="Pfam" id="PF02537">
    <property type="entry name" value="CRCB"/>
    <property type="match status" value="1"/>
</dbReference>
<evidence type="ECO:0000256" key="10">
    <source>
        <dbReference type="ARBA" id="ARBA00035120"/>
    </source>
</evidence>
<evidence type="ECO:0000256" key="7">
    <source>
        <dbReference type="ARBA" id="ARBA00023065"/>
    </source>
</evidence>
<keyword evidence="5 12" id="KW-1133">Transmembrane helix</keyword>
<evidence type="ECO:0000256" key="3">
    <source>
        <dbReference type="ARBA" id="ARBA00022519"/>
    </source>
</evidence>
<feature type="transmembrane region" description="Helical" evidence="12">
    <location>
        <begin position="95"/>
        <end position="123"/>
    </location>
</feature>
<keyword evidence="12" id="KW-0479">Metal-binding</keyword>
<keyword evidence="7 12" id="KW-0406">Ion transport</keyword>
<dbReference type="NCBIfam" id="TIGR00494">
    <property type="entry name" value="crcB"/>
    <property type="match status" value="1"/>
</dbReference>
<evidence type="ECO:0000256" key="5">
    <source>
        <dbReference type="ARBA" id="ARBA00022989"/>
    </source>
</evidence>
<dbReference type="HAMAP" id="MF_00454">
    <property type="entry name" value="FluC"/>
    <property type="match status" value="1"/>
</dbReference>
<feature type="transmembrane region" description="Helical" evidence="12">
    <location>
        <begin position="67"/>
        <end position="89"/>
    </location>
</feature>
<dbReference type="PANTHER" id="PTHR28259">
    <property type="entry name" value="FLUORIDE EXPORT PROTEIN 1-RELATED"/>
    <property type="match status" value="1"/>
</dbReference>
<keyword evidence="4 12" id="KW-0812">Transmembrane</keyword>
<sequence length="128" mass="13766">MALVWIALGGALGAVSRYLVATAVFKWLDKPFPYGTLSVNLLGSFAIGVAYIWLVHHQWGGDHHKQLAMVGFLGAFTTFSTFSLESITLMQQERWLAACGYIGVSLAGCLLATVSGIWAGTWLSKSIG</sequence>
<dbReference type="InterPro" id="IPR003691">
    <property type="entry name" value="FluC"/>
</dbReference>
<evidence type="ECO:0000256" key="6">
    <source>
        <dbReference type="ARBA" id="ARBA00023053"/>
    </source>
</evidence>
<keyword evidence="6 12" id="KW-0915">Sodium</keyword>
<comment type="activity regulation">
    <text evidence="12">Na(+) is not transported, but it plays an essential structural role and its presence is essential for fluoride channel function.</text>
</comment>
<organism evidence="13 14">
    <name type="scientific">Bacterioplanoides pacificum</name>
    <dbReference type="NCBI Taxonomy" id="1171596"/>
    <lineage>
        <taxon>Bacteria</taxon>
        <taxon>Pseudomonadati</taxon>
        <taxon>Pseudomonadota</taxon>
        <taxon>Gammaproteobacteria</taxon>
        <taxon>Oceanospirillales</taxon>
        <taxon>Oceanospirillaceae</taxon>
        <taxon>Bacterioplanoides</taxon>
    </lineage>
</organism>
<dbReference type="PANTHER" id="PTHR28259:SF1">
    <property type="entry name" value="FLUORIDE EXPORT PROTEIN 1-RELATED"/>
    <property type="match status" value="1"/>
</dbReference>